<feature type="chain" id="PRO_5006875188" evidence="1">
    <location>
        <begin position="18"/>
        <end position="120"/>
    </location>
</feature>
<gene>
    <name evidence="2" type="ORF">T01_8352</name>
</gene>
<name>A0A0V1BIZ9_TRISP</name>
<dbReference type="Proteomes" id="UP000054776">
    <property type="component" value="Unassembled WGS sequence"/>
</dbReference>
<evidence type="ECO:0000256" key="1">
    <source>
        <dbReference type="SAM" id="SignalP"/>
    </source>
</evidence>
<proteinExistence type="predicted"/>
<keyword evidence="1" id="KW-0732">Signal</keyword>
<organism evidence="2 3">
    <name type="scientific">Trichinella spiralis</name>
    <name type="common">Trichina worm</name>
    <dbReference type="NCBI Taxonomy" id="6334"/>
    <lineage>
        <taxon>Eukaryota</taxon>
        <taxon>Metazoa</taxon>
        <taxon>Ecdysozoa</taxon>
        <taxon>Nematoda</taxon>
        <taxon>Enoplea</taxon>
        <taxon>Dorylaimia</taxon>
        <taxon>Trichinellida</taxon>
        <taxon>Trichinellidae</taxon>
        <taxon>Trichinella</taxon>
    </lineage>
</organism>
<sequence length="120" mass="14406">MMEILTLLHNLWVPCDAVEYWIALAKQHQIRQSHTSLLCAVVNEIRVRNNLFRFSQTLPTDRLSIVRRFRLGKVRYEWNCTLRFGLMKQQRMDLRLANEMFECVRITKFIPFQILPKSPN</sequence>
<evidence type="ECO:0000313" key="3">
    <source>
        <dbReference type="Proteomes" id="UP000054776"/>
    </source>
</evidence>
<protein>
    <submittedName>
        <fullName evidence="2">Uncharacterized protein</fullName>
    </submittedName>
</protein>
<dbReference type="AlphaFoldDB" id="A0A0V1BIZ9"/>
<reference evidence="2 3" key="1">
    <citation type="submission" date="2015-01" db="EMBL/GenBank/DDBJ databases">
        <title>Evolution of Trichinella species and genotypes.</title>
        <authorList>
            <person name="Korhonen P.K."/>
            <person name="Edoardo P."/>
            <person name="Giuseppe L.R."/>
            <person name="Gasser R.B."/>
        </authorList>
    </citation>
    <scope>NUCLEOTIDE SEQUENCE [LARGE SCALE GENOMIC DNA]</scope>
    <source>
        <strain evidence="2">ISS3</strain>
    </source>
</reference>
<dbReference type="InParanoid" id="A0A0V1BIZ9"/>
<dbReference type="EMBL" id="JYDH01000039">
    <property type="protein sequence ID" value="KRY36780.1"/>
    <property type="molecule type" value="Genomic_DNA"/>
</dbReference>
<keyword evidence="3" id="KW-1185">Reference proteome</keyword>
<comment type="caution">
    <text evidence="2">The sequence shown here is derived from an EMBL/GenBank/DDBJ whole genome shotgun (WGS) entry which is preliminary data.</text>
</comment>
<accession>A0A0V1BIZ9</accession>
<feature type="signal peptide" evidence="1">
    <location>
        <begin position="1"/>
        <end position="17"/>
    </location>
</feature>
<evidence type="ECO:0000313" key="2">
    <source>
        <dbReference type="EMBL" id="KRY36780.1"/>
    </source>
</evidence>